<evidence type="ECO:0000313" key="3">
    <source>
        <dbReference type="Proteomes" id="UP000235786"/>
    </source>
</evidence>
<protein>
    <submittedName>
        <fullName evidence="2">Uncharacterized protein</fullName>
    </submittedName>
</protein>
<keyword evidence="1" id="KW-1133">Transmembrane helix</keyword>
<dbReference type="EMBL" id="KZ613944">
    <property type="protein sequence ID" value="PMD41718.1"/>
    <property type="molecule type" value="Genomic_DNA"/>
</dbReference>
<gene>
    <name evidence="2" type="ORF">L207DRAFT_386219</name>
</gene>
<dbReference type="AlphaFoldDB" id="A0A2J6RT70"/>
<keyword evidence="1" id="KW-0812">Transmembrane</keyword>
<feature type="non-terminal residue" evidence="2">
    <location>
        <position position="1"/>
    </location>
</feature>
<feature type="transmembrane region" description="Helical" evidence="1">
    <location>
        <begin position="46"/>
        <end position="64"/>
    </location>
</feature>
<keyword evidence="3" id="KW-1185">Reference proteome</keyword>
<evidence type="ECO:0000313" key="2">
    <source>
        <dbReference type="EMBL" id="PMD41718.1"/>
    </source>
</evidence>
<dbReference type="OrthoDB" id="5406607at2759"/>
<accession>A0A2J6RT70</accession>
<name>A0A2J6RT70_HYAVF</name>
<proteinExistence type="predicted"/>
<reference evidence="2 3" key="1">
    <citation type="submission" date="2016-04" db="EMBL/GenBank/DDBJ databases">
        <title>A degradative enzymes factory behind the ericoid mycorrhizal symbiosis.</title>
        <authorList>
            <consortium name="DOE Joint Genome Institute"/>
            <person name="Martino E."/>
            <person name="Morin E."/>
            <person name="Grelet G."/>
            <person name="Kuo A."/>
            <person name="Kohler A."/>
            <person name="Daghino S."/>
            <person name="Barry K."/>
            <person name="Choi C."/>
            <person name="Cichocki N."/>
            <person name="Clum A."/>
            <person name="Copeland A."/>
            <person name="Hainaut M."/>
            <person name="Haridas S."/>
            <person name="Labutti K."/>
            <person name="Lindquist E."/>
            <person name="Lipzen A."/>
            <person name="Khouja H.-R."/>
            <person name="Murat C."/>
            <person name="Ohm R."/>
            <person name="Olson A."/>
            <person name="Spatafora J."/>
            <person name="Veneault-Fourrey C."/>
            <person name="Henrissat B."/>
            <person name="Grigoriev I."/>
            <person name="Martin F."/>
            <person name="Perotto S."/>
        </authorList>
    </citation>
    <scope>NUCLEOTIDE SEQUENCE [LARGE SCALE GENOMIC DNA]</scope>
    <source>
        <strain evidence="2 3">F</strain>
    </source>
</reference>
<organism evidence="2 3">
    <name type="scientific">Hyaloscypha variabilis (strain UAMH 11265 / GT02V1 / F)</name>
    <name type="common">Meliniomyces variabilis</name>
    <dbReference type="NCBI Taxonomy" id="1149755"/>
    <lineage>
        <taxon>Eukaryota</taxon>
        <taxon>Fungi</taxon>
        <taxon>Dikarya</taxon>
        <taxon>Ascomycota</taxon>
        <taxon>Pezizomycotina</taxon>
        <taxon>Leotiomycetes</taxon>
        <taxon>Helotiales</taxon>
        <taxon>Hyaloscyphaceae</taxon>
        <taxon>Hyaloscypha</taxon>
        <taxon>Hyaloscypha variabilis</taxon>
    </lineage>
</organism>
<sequence length="106" mass="11580">LPNGTTNHGNPNLICTPASSSSLFIFFTTNYLAHAVTVKQLPGEQFGQYIFAVLAAAFFPYCGLPRAIESIRRRAIFFRGSELQTACRAGALCVVVRSRDWKPGQG</sequence>
<feature type="non-terminal residue" evidence="2">
    <location>
        <position position="106"/>
    </location>
</feature>
<dbReference type="Proteomes" id="UP000235786">
    <property type="component" value="Unassembled WGS sequence"/>
</dbReference>
<keyword evidence="1" id="KW-0472">Membrane</keyword>
<evidence type="ECO:0000256" key="1">
    <source>
        <dbReference type="SAM" id="Phobius"/>
    </source>
</evidence>